<dbReference type="GO" id="GO:0005739">
    <property type="term" value="C:mitochondrion"/>
    <property type="evidence" value="ECO:0007669"/>
    <property type="project" value="TreeGrafter"/>
</dbReference>
<sequence>MSFIITRSDLLAPRKEQVDSLMPYLVEVLRDALGNTARDIRLGNVRCVSSKRGWWTKEVKEAIWDRGGAGWMVGKVNVGKSNLLECIFPKGRNQEVESHSLLHATKPDFSGNAIESSPTSLIAINTPEQDSLVAASPQNENNAMLEISLLPPAPPEERFPIMPIVSSIPGTTASPIRLLFGSGKGELIDLPGLARDSLDEHVLDEHKQDMVMRHRVTPDKLTIKPGQSLLVGGLLRITPTNPDQPLLAYPFLPFKCHVTSTEKAISLQNGEGPSGVPTLAKPGVGDLVRSAGVFKLRWDVTKQRAGPLTRTSAVGLKVQTLPFVVFSADILIEGCGWIELVVQVRKRAIESHANDSEGTHGSAHFPGIEVFSPNGEHVGFRRPMNAWLSGGPKPVAVANRTARPRRSMKGVKKNLKKLARAATGL</sequence>
<gene>
    <name evidence="1" type="ORF">HETSPECPRED_008191</name>
</gene>
<reference evidence="1" key="1">
    <citation type="submission" date="2021-03" db="EMBL/GenBank/DDBJ databases">
        <authorList>
            <person name="Tagirdzhanova G."/>
        </authorList>
    </citation>
    <scope>NUCLEOTIDE SEQUENCE</scope>
</reference>
<evidence type="ECO:0008006" key="3">
    <source>
        <dbReference type="Google" id="ProtNLM"/>
    </source>
</evidence>
<dbReference type="InterPro" id="IPR050896">
    <property type="entry name" value="Mito_lipid_metab_GTPase"/>
</dbReference>
<evidence type="ECO:0000313" key="1">
    <source>
        <dbReference type="EMBL" id="CAF9931769.1"/>
    </source>
</evidence>
<dbReference type="SUPFAM" id="SSF52540">
    <property type="entry name" value="P-loop containing nucleoside triphosphate hydrolases"/>
    <property type="match status" value="1"/>
</dbReference>
<dbReference type="PANTHER" id="PTHR46434:SF1">
    <property type="entry name" value="GENETIC INTERACTOR OF PROHIBITINS 3, MITOCHONDRIAL"/>
    <property type="match status" value="1"/>
</dbReference>
<organism evidence="1 2">
    <name type="scientific">Heterodermia speciosa</name>
    <dbReference type="NCBI Taxonomy" id="116794"/>
    <lineage>
        <taxon>Eukaryota</taxon>
        <taxon>Fungi</taxon>
        <taxon>Dikarya</taxon>
        <taxon>Ascomycota</taxon>
        <taxon>Pezizomycotina</taxon>
        <taxon>Lecanoromycetes</taxon>
        <taxon>OSLEUM clade</taxon>
        <taxon>Lecanoromycetidae</taxon>
        <taxon>Caliciales</taxon>
        <taxon>Physciaceae</taxon>
        <taxon>Heterodermia</taxon>
    </lineage>
</organism>
<evidence type="ECO:0000313" key="2">
    <source>
        <dbReference type="Proteomes" id="UP000664521"/>
    </source>
</evidence>
<comment type="caution">
    <text evidence="1">The sequence shown here is derived from an EMBL/GenBank/DDBJ whole genome shotgun (WGS) entry which is preliminary data.</text>
</comment>
<proteinExistence type="predicted"/>
<dbReference type="EMBL" id="CAJPDS010000060">
    <property type="protein sequence ID" value="CAF9931769.1"/>
    <property type="molecule type" value="Genomic_DNA"/>
</dbReference>
<dbReference type="PANTHER" id="PTHR46434">
    <property type="entry name" value="GENETIC INTERACTOR OF PROHIBITINS 3, MITOCHONDRIAL"/>
    <property type="match status" value="1"/>
</dbReference>
<dbReference type="InterPro" id="IPR027417">
    <property type="entry name" value="P-loop_NTPase"/>
</dbReference>
<name>A0A8H3FYZ3_9LECA</name>
<dbReference type="OrthoDB" id="1696305at2759"/>
<dbReference type="Gene3D" id="3.40.50.300">
    <property type="entry name" value="P-loop containing nucleotide triphosphate hydrolases"/>
    <property type="match status" value="1"/>
</dbReference>
<dbReference type="AlphaFoldDB" id="A0A8H3FYZ3"/>
<protein>
    <recommendedName>
        <fullName evidence="3">G domain-containing protein</fullName>
    </recommendedName>
</protein>
<keyword evidence="2" id="KW-1185">Reference proteome</keyword>
<accession>A0A8H3FYZ3</accession>
<dbReference type="Proteomes" id="UP000664521">
    <property type="component" value="Unassembled WGS sequence"/>
</dbReference>